<feature type="transmembrane region" description="Helical" evidence="5">
    <location>
        <begin position="85"/>
        <end position="104"/>
    </location>
</feature>
<feature type="transmembrane region" description="Helical" evidence="5">
    <location>
        <begin position="408"/>
        <end position="430"/>
    </location>
</feature>
<evidence type="ECO:0000259" key="6">
    <source>
        <dbReference type="PROSITE" id="PS50850"/>
    </source>
</evidence>
<evidence type="ECO:0000256" key="1">
    <source>
        <dbReference type="ARBA" id="ARBA00004141"/>
    </source>
</evidence>
<dbReference type="PANTHER" id="PTHR23508">
    <property type="entry name" value="CARBOXYLIC ACID TRANSPORTER PROTEIN HOMOLOG"/>
    <property type="match status" value="1"/>
</dbReference>
<keyword evidence="4 5" id="KW-0472">Membrane</keyword>
<gene>
    <name evidence="7" type="ORF">V473_18460</name>
</gene>
<dbReference type="InterPro" id="IPR036259">
    <property type="entry name" value="MFS_trans_sf"/>
</dbReference>
<dbReference type="EMBL" id="JACT01000005">
    <property type="protein sequence ID" value="KMS53354.1"/>
    <property type="molecule type" value="Genomic_DNA"/>
</dbReference>
<evidence type="ECO:0000256" key="2">
    <source>
        <dbReference type="ARBA" id="ARBA00022692"/>
    </source>
</evidence>
<feature type="domain" description="Major facilitator superfamily (MFS) profile" evidence="6">
    <location>
        <begin position="19"/>
        <end position="431"/>
    </location>
</feature>
<keyword evidence="2 5" id="KW-0812">Transmembrane</keyword>
<accession>A0A0J7XNZ5</accession>
<feature type="transmembrane region" description="Helical" evidence="5">
    <location>
        <begin position="110"/>
        <end position="129"/>
    </location>
</feature>
<dbReference type="PROSITE" id="PS50850">
    <property type="entry name" value="MFS"/>
    <property type="match status" value="1"/>
</dbReference>
<name>A0A0J7XNZ5_9SPHN</name>
<feature type="transmembrane region" description="Helical" evidence="5">
    <location>
        <begin position="314"/>
        <end position="332"/>
    </location>
</feature>
<dbReference type="Pfam" id="PF07690">
    <property type="entry name" value="MFS_1"/>
    <property type="match status" value="1"/>
</dbReference>
<dbReference type="AlphaFoldDB" id="A0A0J7XNZ5"/>
<dbReference type="PANTHER" id="PTHR23508:SF10">
    <property type="entry name" value="CARBOXYLIC ACID TRANSPORTER PROTEIN HOMOLOG"/>
    <property type="match status" value="1"/>
</dbReference>
<dbReference type="SUPFAM" id="SSF103473">
    <property type="entry name" value="MFS general substrate transporter"/>
    <property type="match status" value="1"/>
</dbReference>
<dbReference type="CDD" id="cd17365">
    <property type="entry name" value="MFS_PcaK_like"/>
    <property type="match status" value="1"/>
</dbReference>
<dbReference type="GO" id="GO:0046943">
    <property type="term" value="F:carboxylic acid transmembrane transporter activity"/>
    <property type="evidence" value="ECO:0007669"/>
    <property type="project" value="TreeGrafter"/>
</dbReference>
<protein>
    <recommendedName>
        <fullName evidence="6">Major facilitator superfamily (MFS) profile domain-containing protein</fullName>
    </recommendedName>
</protein>
<evidence type="ECO:0000256" key="5">
    <source>
        <dbReference type="SAM" id="Phobius"/>
    </source>
</evidence>
<keyword evidence="8" id="KW-1185">Reference proteome</keyword>
<dbReference type="PATRIC" id="fig|1420583.3.peg.3488"/>
<feature type="transmembrane region" description="Helical" evidence="5">
    <location>
        <begin position="168"/>
        <end position="190"/>
    </location>
</feature>
<feature type="transmembrane region" description="Helical" evidence="5">
    <location>
        <begin position="141"/>
        <end position="162"/>
    </location>
</feature>
<feature type="transmembrane region" description="Helical" evidence="5">
    <location>
        <begin position="289"/>
        <end position="307"/>
    </location>
</feature>
<organism evidence="7 8">
    <name type="scientific">Sphingobium cupriresistens LL01</name>
    <dbReference type="NCBI Taxonomy" id="1420583"/>
    <lineage>
        <taxon>Bacteria</taxon>
        <taxon>Pseudomonadati</taxon>
        <taxon>Pseudomonadota</taxon>
        <taxon>Alphaproteobacteria</taxon>
        <taxon>Sphingomonadales</taxon>
        <taxon>Sphingomonadaceae</taxon>
        <taxon>Sphingobium</taxon>
    </lineage>
</organism>
<evidence type="ECO:0000313" key="7">
    <source>
        <dbReference type="EMBL" id="KMS53354.1"/>
    </source>
</evidence>
<dbReference type="InterPro" id="IPR037401">
    <property type="entry name" value="SnoaL-like"/>
</dbReference>
<dbReference type="GO" id="GO:0005886">
    <property type="term" value="C:plasma membrane"/>
    <property type="evidence" value="ECO:0007669"/>
    <property type="project" value="TreeGrafter"/>
</dbReference>
<dbReference type="SUPFAM" id="SSF54427">
    <property type="entry name" value="NTF2-like"/>
    <property type="match status" value="1"/>
</dbReference>
<dbReference type="Gene3D" id="3.10.450.50">
    <property type="match status" value="1"/>
</dbReference>
<feature type="transmembrane region" description="Helical" evidence="5">
    <location>
        <begin position="338"/>
        <end position="367"/>
    </location>
</feature>
<dbReference type="InterPro" id="IPR020846">
    <property type="entry name" value="MFS_dom"/>
</dbReference>
<keyword evidence="3 5" id="KW-1133">Transmembrane helix</keyword>
<evidence type="ECO:0000313" key="8">
    <source>
        <dbReference type="Proteomes" id="UP000052232"/>
    </source>
</evidence>
<evidence type="ECO:0000256" key="3">
    <source>
        <dbReference type="ARBA" id="ARBA00022989"/>
    </source>
</evidence>
<dbReference type="STRING" id="1420583.V473_18460"/>
<comment type="caution">
    <text evidence="7">The sequence shown here is derived from an EMBL/GenBank/DDBJ whole genome shotgun (WGS) entry which is preliminary data.</text>
</comment>
<feature type="transmembrane region" description="Helical" evidence="5">
    <location>
        <begin position="54"/>
        <end position="73"/>
    </location>
</feature>
<comment type="subcellular location">
    <subcellularLocation>
        <location evidence="1">Membrane</location>
        <topology evidence="1">Multi-pass membrane protein</topology>
    </subcellularLocation>
</comment>
<reference evidence="7 8" key="1">
    <citation type="journal article" date="2015" name="G3 (Bethesda)">
        <title>Insights into Ongoing Evolution of the Hexachlorocyclohexane Catabolic Pathway from Comparative Genomics of Ten Sphingomonadaceae Strains.</title>
        <authorList>
            <person name="Pearce S.L."/>
            <person name="Oakeshott J.G."/>
            <person name="Pandey G."/>
        </authorList>
    </citation>
    <scope>NUCLEOTIDE SEQUENCE [LARGE SCALE GENOMIC DNA]</scope>
    <source>
        <strain evidence="7 8">LL01</strain>
    </source>
</reference>
<dbReference type="InterPro" id="IPR011701">
    <property type="entry name" value="MFS"/>
</dbReference>
<dbReference type="Pfam" id="PF13577">
    <property type="entry name" value="SnoaL_4"/>
    <property type="match status" value="1"/>
</dbReference>
<dbReference type="Proteomes" id="UP000052232">
    <property type="component" value="Unassembled WGS sequence"/>
</dbReference>
<evidence type="ECO:0000256" key="4">
    <source>
        <dbReference type="ARBA" id="ARBA00023136"/>
    </source>
</evidence>
<dbReference type="Gene3D" id="1.20.1250.20">
    <property type="entry name" value="MFS general substrate transporter like domains"/>
    <property type="match status" value="1"/>
</dbReference>
<feature type="transmembrane region" description="Helical" evidence="5">
    <location>
        <begin position="252"/>
        <end position="269"/>
    </location>
</feature>
<proteinExistence type="predicted"/>
<feature type="transmembrane region" description="Helical" evidence="5">
    <location>
        <begin position="379"/>
        <end position="402"/>
    </location>
</feature>
<sequence>MDIGKMIDDAPVSRFQKWVVGLCSLATFLDGYDVQALGLAIPGMADDYGVAPTAFTMALSASLVGIALGAMILGPLADRVGRRPMLIWMMVAIGLSMIGAMLAPDAVVLAFWRLLTGLGIGGAVPTAVAMTAEYVPARRRAALVTLMIACMALGSFAAGVSAPRLEHIWGWRGIFAVGAALPLAMAFLLWRVFPESLRFLVQQGLRPADVRRQIIRISPRHADATPTIAAPRHAGRASVGALFSIRYRRRTILLWVIFWFNLFVAYSLIGWLPTLLRSAGWASDMAQRATGLLALGGIAGGLTIAWLADRGYAIMALLAAYVAATALLYIFTAGSGGVTLWLVLMAFVGAGIFGAQMALSSIAAAFYYPPELCSTGVGWYNGISRTGAIIGPIVVAALMKAGWTSGPILGLLTIPMIICAVGVMLLPGALRDRPETMEARMDDETGRALAAEIAELRAQVARLRDESDIRKLQYLYGYYDDYRDWDRLVDLFADTDCSVEIGSRGKYVGKAQLSRFFREVIGQNRASLNRGEIYNHLQLQMIITIDADGNRAKARSRALIQGNRGEGSSMIWAEGVYENSFVKIAEEWKIETMYWSPTFYAQVTGIESLFFVGAPESADIPPDMPARPRDPALGRNLVKYHF</sequence>
<dbReference type="InterPro" id="IPR032710">
    <property type="entry name" value="NTF2-like_dom_sf"/>
</dbReference>